<keyword evidence="4" id="KW-1003">Cell membrane</keyword>
<comment type="similarity">
    <text evidence="2">Belongs to the auxin efflux carrier (TC 2.A.69) family.</text>
</comment>
<keyword evidence="10" id="KW-1185">Reference proteome</keyword>
<feature type="transmembrane region" description="Helical" evidence="8">
    <location>
        <begin position="291"/>
        <end position="311"/>
    </location>
</feature>
<dbReference type="Gene3D" id="1.20.1530.20">
    <property type="match status" value="1"/>
</dbReference>
<feature type="transmembrane region" description="Helical" evidence="8">
    <location>
        <begin position="169"/>
        <end position="187"/>
    </location>
</feature>
<feature type="transmembrane region" description="Helical" evidence="8">
    <location>
        <begin position="231"/>
        <end position="254"/>
    </location>
</feature>
<dbReference type="GO" id="GO:0005886">
    <property type="term" value="C:plasma membrane"/>
    <property type="evidence" value="ECO:0007669"/>
    <property type="project" value="UniProtKB-SubCell"/>
</dbReference>
<evidence type="ECO:0000256" key="2">
    <source>
        <dbReference type="ARBA" id="ARBA00010145"/>
    </source>
</evidence>
<dbReference type="AlphaFoldDB" id="A0A917PNL4"/>
<protein>
    <submittedName>
        <fullName evidence="9">Transporter</fullName>
    </submittedName>
</protein>
<keyword evidence="3" id="KW-0813">Transport</keyword>
<name>A0A917PNL4_9DEIO</name>
<keyword evidence="6 8" id="KW-1133">Transmembrane helix</keyword>
<organism evidence="9 10">
    <name type="scientific">Deinococcus aquiradiocola</name>
    <dbReference type="NCBI Taxonomy" id="393059"/>
    <lineage>
        <taxon>Bacteria</taxon>
        <taxon>Thermotogati</taxon>
        <taxon>Deinococcota</taxon>
        <taxon>Deinococci</taxon>
        <taxon>Deinococcales</taxon>
        <taxon>Deinococcaceae</taxon>
        <taxon>Deinococcus</taxon>
    </lineage>
</organism>
<accession>A0A917PNL4</accession>
<feature type="transmembrane region" description="Helical" evidence="8">
    <location>
        <begin position="20"/>
        <end position="40"/>
    </location>
</feature>
<feature type="transmembrane region" description="Helical" evidence="8">
    <location>
        <begin position="260"/>
        <end position="279"/>
    </location>
</feature>
<reference evidence="9" key="1">
    <citation type="journal article" date="2014" name="Int. J. Syst. Evol. Microbiol.">
        <title>Complete genome sequence of Corynebacterium casei LMG S-19264T (=DSM 44701T), isolated from a smear-ripened cheese.</title>
        <authorList>
            <consortium name="US DOE Joint Genome Institute (JGI-PGF)"/>
            <person name="Walter F."/>
            <person name="Albersmeier A."/>
            <person name="Kalinowski J."/>
            <person name="Ruckert C."/>
        </authorList>
    </citation>
    <scope>NUCLEOTIDE SEQUENCE</scope>
    <source>
        <strain evidence="9">JCM 14371</strain>
    </source>
</reference>
<evidence type="ECO:0000256" key="6">
    <source>
        <dbReference type="ARBA" id="ARBA00022989"/>
    </source>
</evidence>
<feature type="transmembrane region" description="Helical" evidence="8">
    <location>
        <begin position="199"/>
        <end position="219"/>
    </location>
</feature>
<dbReference type="InterPro" id="IPR004776">
    <property type="entry name" value="Mem_transp_PIN-like"/>
</dbReference>
<evidence type="ECO:0000256" key="1">
    <source>
        <dbReference type="ARBA" id="ARBA00004651"/>
    </source>
</evidence>
<feature type="transmembrane region" description="Helical" evidence="8">
    <location>
        <begin position="139"/>
        <end position="157"/>
    </location>
</feature>
<evidence type="ECO:0000256" key="7">
    <source>
        <dbReference type="ARBA" id="ARBA00023136"/>
    </source>
</evidence>
<dbReference type="PANTHER" id="PTHR36838">
    <property type="entry name" value="AUXIN EFFLUX CARRIER FAMILY PROTEIN"/>
    <property type="match status" value="1"/>
</dbReference>
<dbReference type="PANTHER" id="PTHR36838:SF1">
    <property type="entry name" value="SLR1864 PROTEIN"/>
    <property type="match status" value="1"/>
</dbReference>
<feature type="transmembrane region" description="Helical" evidence="8">
    <location>
        <begin position="114"/>
        <end position="133"/>
    </location>
</feature>
<evidence type="ECO:0000256" key="4">
    <source>
        <dbReference type="ARBA" id="ARBA00022475"/>
    </source>
</evidence>
<keyword evidence="7 8" id="KW-0472">Membrane</keyword>
<feature type="transmembrane region" description="Helical" evidence="8">
    <location>
        <begin position="79"/>
        <end position="102"/>
    </location>
</feature>
<evidence type="ECO:0000256" key="8">
    <source>
        <dbReference type="SAM" id="Phobius"/>
    </source>
</evidence>
<evidence type="ECO:0000313" key="10">
    <source>
        <dbReference type="Proteomes" id="UP000635726"/>
    </source>
</evidence>
<dbReference type="Proteomes" id="UP000635726">
    <property type="component" value="Unassembled WGS sequence"/>
</dbReference>
<gene>
    <name evidence="9" type="ORF">GCM10008939_32440</name>
</gene>
<evidence type="ECO:0000256" key="3">
    <source>
        <dbReference type="ARBA" id="ARBA00022448"/>
    </source>
</evidence>
<evidence type="ECO:0000256" key="5">
    <source>
        <dbReference type="ARBA" id="ARBA00022692"/>
    </source>
</evidence>
<comment type="subcellular location">
    <subcellularLocation>
        <location evidence="1">Cell membrane</location>
        <topology evidence="1">Multi-pass membrane protein</topology>
    </subcellularLocation>
</comment>
<dbReference type="Pfam" id="PF03547">
    <property type="entry name" value="Mem_trans"/>
    <property type="match status" value="2"/>
</dbReference>
<dbReference type="InterPro" id="IPR038770">
    <property type="entry name" value="Na+/solute_symporter_sf"/>
</dbReference>
<proteinExistence type="inferred from homology"/>
<evidence type="ECO:0000313" key="9">
    <source>
        <dbReference type="EMBL" id="GGJ86098.1"/>
    </source>
</evidence>
<comment type="caution">
    <text evidence="9">The sequence shown here is derived from an EMBL/GenBank/DDBJ whole genome shotgun (WGS) entry which is preliminary data.</text>
</comment>
<sequence>MAARSGSGTLDCRVPPLLSALLDVIVPVALVALVGFVLGRRLTLDQNTVARLSLYALTPALAFDTILNAHVAAREAVTLGAAFLLTWAVTVTVSGAVAGRWSPATRRSVMASSTIWNSGNLGLPIALFAFGQAGLERALVVFLVGVIGTYVLGPAIYSSGGGWRGSVNAVLRLPVLWAALAALLWRVSGVPVPLGVARGVHLMSQATLPLVLLSLGLQLGAAGRIRVTPPMLFASGVRLLVGPLAALGISVLLGLRGQPLAVLVLSASMPTAVNALLLAREYGGDADTVAGVVLLTTLGALLTVTATVTLLPHLP</sequence>
<reference evidence="9" key="2">
    <citation type="submission" date="2020-09" db="EMBL/GenBank/DDBJ databases">
        <authorList>
            <person name="Sun Q."/>
            <person name="Ohkuma M."/>
        </authorList>
    </citation>
    <scope>NUCLEOTIDE SEQUENCE</scope>
    <source>
        <strain evidence="9">JCM 14371</strain>
    </source>
</reference>
<dbReference type="GO" id="GO:0055085">
    <property type="term" value="P:transmembrane transport"/>
    <property type="evidence" value="ECO:0007669"/>
    <property type="project" value="InterPro"/>
</dbReference>
<keyword evidence="5 8" id="KW-0812">Transmembrane</keyword>
<dbReference type="EMBL" id="BMOE01000015">
    <property type="protein sequence ID" value="GGJ86098.1"/>
    <property type="molecule type" value="Genomic_DNA"/>
</dbReference>